<accession>F3G282</accession>
<comment type="caution">
    <text evidence="1">The sequence shown here is derived from an EMBL/GenBank/DDBJ whole genome shotgun (WGS) entry which is preliminary data.</text>
</comment>
<proteinExistence type="predicted"/>
<dbReference type="Proteomes" id="UP000004986">
    <property type="component" value="Unassembled WGS sequence"/>
</dbReference>
<dbReference type="EMBL" id="AEAI01000070">
    <property type="protein sequence ID" value="EGH41182.1"/>
    <property type="molecule type" value="Genomic_DNA"/>
</dbReference>
<protein>
    <submittedName>
        <fullName evidence="1">Uncharacterized protein</fullName>
    </submittedName>
</protein>
<sequence>MKDAKRTDDEVQMIASIKRRAHECFEGLFVARVAVDSFDALAILLCKRC</sequence>
<gene>
    <name evidence="1" type="ORF">PSYPI_01622</name>
</gene>
<dbReference type="HOGENOM" id="CLU_3139774_0_0_6"/>
<reference evidence="1 2" key="1">
    <citation type="journal article" date="2011" name="PLoS Pathog.">
        <title>Dynamic evolution of pathogenicity revealed by sequencing and comparative genomics of 19 Pseudomonas syringae isolates.</title>
        <authorList>
            <person name="Baltrus D.A."/>
            <person name="Nishimura M.T."/>
            <person name="Romanchuk A."/>
            <person name="Chang J.H."/>
            <person name="Mukhtar M.S."/>
            <person name="Cherkis K."/>
            <person name="Roach J."/>
            <person name="Grant S.R."/>
            <person name="Jones C.D."/>
            <person name="Dangl J.L."/>
        </authorList>
    </citation>
    <scope>NUCLEOTIDE SEQUENCE [LARGE SCALE GENOMIC DNA]</scope>
    <source>
        <strain evidence="1 2">1704B</strain>
    </source>
</reference>
<dbReference type="AlphaFoldDB" id="F3G282"/>
<organism evidence="1 2">
    <name type="scientific">Pseudomonas syringae pv. pisi str. 1704B</name>
    <dbReference type="NCBI Taxonomy" id="629263"/>
    <lineage>
        <taxon>Bacteria</taxon>
        <taxon>Pseudomonadati</taxon>
        <taxon>Pseudomonadota</taxon>
        <taxon>Gammaproteobacteria</taxon>
        <taxon>Pseudomonadales</taxon>
        <taxon>Pseudomonadaceae</taxon>
        <taxon>Pseudomonas</taxon>
        <taxon>Pseudomonas syringae</taxon>
    </lineage>
</organism>
<evidence type="ECO:0000313" key="2">
    <source>
        <dbReference type="Proteomes" id="UP000004986"/>
    </source>
</evidence>
<keyword evidence="2" id="KW-1185">Reference proteome</keyword>
<dbReference type="PATRIC" id="fig|629263.4.peg.266"/>
<evidence type="ECO:0000313" key="1">
    <source>
        <dbReference type="EMBL" id="EGH41182.1"/>
    </source>
</evidence>
<name>F3G282_PSESJ</name>
<dbReference type="BioCyc" id="PSYR629263:G11X0-289-MONOMER"/>